<accession>A0A398BE24</accession>
<organism evidence="1 2">
    <name type="scientific">Peribacillus asahii</name>
    <dbReference type="NCBI Taxonomy" id="228899"/>
    <lineage>
        <taxon>Bacteria</taxon>
        <taxon>Bacillati</taxon>
        <taxon>Bacillota</taxon>
        <taxon>Bacilli</taxon>
        <taxon>Bacillales</taxon>
        <taxon>Bacillaceae</taxon>
        <taxon>Peribacillus</taxon>
    </lineage>
</organism>
<dbReference type="EMBL" id="QWVS01000013">
    <property type="protein sequence ID" value="RID87068.1"/>
    <property type="molecule type" value="Genomic_DNA"/>
</dbReference>
<dbReference type="Proteomes" id="UP000266016">
    <property type="component" value="Unassembled WGS sequence"/>
</dbReference>
<reference evidence="1 2" key="1">
    <citation type="submission" date="2018-08" db="EMBL/GenBank/DDBJ databases">
        <title>Bacillus jemisoniae sp. nov., Bacillus chryseoplanitiae sp. nov., Bacillus resnikiae sp. nov., and Bacillus frankliniae sp. nov., isolated from Viking spacecraft and associated surfaces.</title>
        <authorList>
            <person name="Seuylemezian A."/>
            <person name="Vaishampayan P."/>
        </authorList>
    </citation>
    <scope>NUCLEOTIDE SEQUENCE [LARGE SCALE GENOMIC DNA]</scope>
    <source>
        <strain evidence="1 2">MA001</strain>
    </source>
</reference>
<sequence>MEPKCPDCGIIGVKHIVATESEERSQGGDPWFEIAHCDKCGHVYGVFPKIVHKPSIKVPSFE</sequence>
<gene>
    <name evidence="1" type="ORF">D1953_07055</name>
</gene>
<name>A0A398BE24_9BACI</name>
<protein>
    <submittedName>
        <fullName evidence="1">Transcriptional regulator</fullName>
    </submittedName>
</protein>
<dbReference type="RefSeq" id="WP_119116463.1">
    <property type="nucleotide sequence ID" value="NZ_QWVS01000013.1"/>
</dbReference>
<comment type="caution">
    <text evidence="1">The sequence shown here is derived from an EMBL/GenBank/DDBJ whole genome shotgun (WGS) entry which is preliminary data.</text>
</comment>
<evidence type="ECO:0000313" key="1">
    <source>
        <dbReference type="EMBL" id="RID87068.1"/>
    </source>
</evidence>
<keyword evidence="2" id="KW-1185">Reference proteome</keyword>
<evidence type="ECO:0000313" key="2">
    <source>
        <dbReference type="Proteomes" id="UP000266016"/>
    </source>
</evidence>
<proteinExistence type="predicted"/>
<dbReference type="AlphaFoldDB" id="A0A398BE24"/>